<dbReference type="GO" id="GO:0005783">
    <property type="term" value="C:endoplasmic reticulum"/>
    <property type="evidence" value="ECO:0007669"/>
    <property type="project" value="TreeGrafter"/>
</dbReference>
<name>A0AAD6YAC5_9AGAR</name>
<protein>
    <submittedName>
        <fullName evidence="4">Decaprenyl diphosphate synthase-like protein</fullName>
    </submittedName>
</protein>
<dbReference type="Pfam" id="PF09995">
    <property type="entry name" value="MPAB_Lcp_cat"/>
    <property type="match status" value="1"/>
</dbReference>
<proteinExistence type="inferred from homology"/>
<accession>A0AAD6YAC5</accession>
<keyword evidence="2" id="KW-0472">Membrane</keyword>
<sequence length="712" mass="80685">MQSATSNNSASFHLVQPTRDVREYVPVLFLLTLLSPLGFSVFKFSSCLAIVAMIYGIPPLLRLQWPTFMRKNILDDLRLNAGLTLSLFASITALLLQSHNTSISLAVKVHSEFYSQPLVRLLRTCLYVEMALNGSSDEKEQTASWLRWMHRHVHGSISEETRKELGMPDDADHYGYIDELKAYVMETLTWSTISFQERFGGRLSARAKDTIVLEYTCAGLRLGVPQSMLATNYDDFLVSFNHRLDRLDSGYEFTGAVVHNVEASILSARKHWITGLLFRAALMVGYSLLPERVKSKYQLRIFESRIARAVQWMLCAVLWVVYPSLMLIPLRGMICLLLVLEPQLRPILQSSLQAIHCMDILHDKPVLANSKHRSEAASGLPFYLPWLEMGKRRPSLLQMILVKTLATQLQSRTWISGLRVWLGYPLVIAEICAEYAYYTVDDAVCVWRAQVAESALFRSGAQSRAKMPVHIGMIMDGNRRYARRAGEHVLVGHAKGAATASNVLEWWLKYLPNTVMVGQDHPASQTQVGPKYLTCWAFSSENFLRAEEEREGLFALMAAEFKSLAFTSLVHLFRVRVSFIGGAGERRRFPLELQETMNMVESITAQYDGLFLQIAVGYGGRQEVVDAARSLVAQGKEITEQNFGTETYCAHLGLPPVNLIIRTSERRTSGFFLWDTQSAELHFIDKLWPQLTERDWLHALRSFSTREIRGGK</sequence>
<dbReference type="InterPro" id="IPR036424">
    <property type="entry name" value="UPP_synth-like_sf"/>
</dbReference>
<evidence type="ECO:0000259" key="3">
    <source>
        <dbReference type="Pfam" id="PF09995"/>
    </source>
</evidence>
<feature type="transmembrane region" description="Helical" evidence="2">
    <location>
        <begin position="27"/>
        <end position="56"/>
    </location>
</feature>
<dbReference type="NCBIfam" id="TIGR00055">
    <property type="entry name" value="uppS"/>
    <property type="match status" value="1"/>
</dbReference>
<keyword evidence="1" id="KW-0808">Transferase</keyword>
<dbReference type="EMBL" id="JARJCW010000070">
    <property type="protein sequence ID" value="KAJ7199050.1"/>
    <property type="molecule type" value="Genomic_DNA"/>
</dbReference>
<dbReference type="PANTHER" id="PTHR10291">
    <property type="entry name" value="DEHYDRODOLICHYL DIPHOSPHATE SYNTHASE FAMILY MEMBER"/>
    <property type="match status" value="1"/>
</dbReference>
<organism evidence="4 5">
    <name type="scientific">Mycena pura</name>
    <dbReference type="NCBI Taxonomy" id="153505"/>
    <lineage>
        <taxon>Eukaryota</taxon>
        <taxon>Fungi</taxon>
        <taxon>Dikarya</taxon>
        <taxon>Basidiomycota</taxon>
        <taxon>Agaricomycotina</taxon>
        <taxon>Agaricomycetes</taxon>
        <taxon>Agaricomycetidae</taxon>
        <taxon>Agaricales</taxon>
        <taxon>Marasmiineae</taxon>
        <taxon>Mycenaceae</taxon>
        <taxon>Mycena</taxon>
    </lineage>
</organism>
<feature type="transmembrane region" description="Helical" evidence="2">
    <location>
        <begin position="310"/>
        <end position="340"/>
    </location>
</feature>
<dbReference type="CDD" id="cd00475">
    <property type="entry name" value="Cis_IPPS"/>
    <property type="match status" value="1"/>
</dbReference>
<dbReference type="GO" id="GO:0045547">
    <property type="term" value="F:ditrans,polycis-polyprenyl diphosphate synthase [(2E,6E)-farnesyl diphosphate specific] activity"/>
    <property type="evidence" value="ECO:0007669"/>
    <property type="project" value="TreeGrafter"/>
</dbReference>
<dbReference type="InterPro" id="IPR001441">
    <property type="entry name" value="UPP_synth-like"/>
</dbReference>
<comment type="caution">
    <text evidence="4">The sequence shown here is derived from an EMBL/GenBank/DDBJ whole genome shotgun (WGS) entry which is preliminary data.</text>
</comment>
<keyword evidence="2" id="KW-0812">Transmembrane</keyword>
<dbReference type="HAMAP" id="MF_01139">
    <property type="entry name" value="ISPT"/>
    <property type="match status" value="1"/>
</dbReference>
<dbReference type="SUPFAM" id="SSF64005">
    <property type="entry name" value="Undecaprenyl diphosphate synthase"/>
    <property type="match status" value="1"/>
</dbReference>
<evidence type="ECO:0000256" key="2">
    <source>
        <dbReference type="SAM" id="Phobius"/>
    </source>
</evidence>
<dbReference type="InterPro" id="IPR018713">
    <property type="entry name" value="MPAB/Lcp_cat_dom"/>
</dbReference>
<dbReference type="PANTHER" id="PTHR10291:SF44">
    <property type="entry name" value="ER-BOUND OXYGENASE MPAB_MPAB'_RUBBER OXYGENASE CATALYTIC DOMAIN-CONTAINING PROTEIN"/>
    <property type="match status" value="1"/>
</dbReference>
<gene>
    <name evidence="4" type="ORF">GGX14DRAFT_468662</name>
</gene>
<dbReference type="Gene3D" id="3.40.1180.10">
    <property type="entry name" value="Decaprenyl diphosphate synthase-like"/>
    <property type="match status" value="1"/>
</dbReference>
<keyword evidence="5" id="KW-1185">Reference proteome</keyword>
<evidence type="ECO:0000313" key="5">
    <source>
        <dbReference type="Proteomes" id="UP001219525"/>
    </source>
</evidence>
<dbReference type="GO" id="GO:0016094">
    <property type="term" value="P:polyprenol biosynthetic process"/>
    <property type="evidence" value="ECO:0007669"/>
    <property type="project" value="TreeGrafter"/>
</dbReference>
<dbReference type="GO" id="GO:0016491">
    <property type="term" value="F:oxidoreductase activity"/>
    <property type="evidence" value="ECO:0007669"/>
    <property type="project" value="InterPro"/>
</dbReference>
<feature type="domain" description="ER-bound oxygenase mpaB/mpaB'/Rubber oxygenase catalytic" evidence="3">
    <location>
        <begin position="85"/>
        <end position="312"/>
    </location>
</feature>
<evidence type="ECO:0000256" key="1">
    <source>
        <dbReference type="ARBA" id="ARBA00022679"/>
    </source>
</evidence>
<dbReference type="AlphaFoldDB" id="A0AAD6YAC5"/>
<dbReference type="Pfam" id="PF01255">
    <property type="entry name" value="Prenyltransf"/>
    <property type="match status" value="2"/>
</dbReference>
<dbReference type="Proteomes" id="UP001219525">
    <property type="component" value="Unassembled WGS sequence"/>
</dbReference>
<keyword evidence="2" id="KW-1133">Transmembrane helix</keyword>
<reference evidence="4" key="1">
    <citation type="submission" date="2023-03" db="EMBL/GenBank/DDBJ databases">
        <title>Massive genome expansion in bonnet fungi (Mycena s.s.) driven by repeated elements and novel gene families across ecological guilds.</title>
        <authorList>
            <consortium name="Lawrence Berkeley National Laboratory"/>
            <person name="Harder C.B."/>
            <person name="Miyauchi S."/>
            <person name="Viragh M."/>
            <person name="Kuo A."/>
            <person name="Thoen E."/>
            <person name="Andreopoulos B."/>
            <person name="Lu D."/>
            <person name="Skrede I."/>
            <person name="Drula E."/>
            <person name="Henrissat B."/>
            <person name="Morin E."/>
            <person name="Kohler A."/>
            <person name="Barry K."/>
            <person name="LaButti K."/>
            <person name="Morin E."/>
            <person name="Salamov A."/>
            <person name="Lipzen A."/>
            <person name="Mereny Z."/>
            <person name="Hegedus B."/>
            <person name="Baldrian P."/>
            <person name="Stursova M."/>
            <person name="Weitz H."/>
            <person name="Taylor A."/>
            <person name="Grigoriev I.V."/>
            <person name="Nagy L.G."/>
            <person name="Martin F."/>
            <person name="Kauserud H."/>
        </authorList>
    </citation>
    <scope>NUCLEOTIDE SEQUENCE</scope>
    <source>
        <strain evidence="4">9144</strain>
    </source>
</reference>
<evidence type="ECO:0000313" key="4">
    <source>
        <dbReference type="EMBL" id="KAJ7199050.1"/>
    </source>
</evidence>